<dbReference type="PANTHER" id="PTHR13360:SF1">
    <property type="entry name" value="ACTIVATING SIGNAL COINTEGRATOR 1 COMPLEX SUBUNIT 1"/>
    <property type="match status" value="1"/>
</dbReference>
<feature type="region of interest" description="Disordered" evidence="2">
    <location>
        <begin position="73"/>
        <end position="99"/>
    </location>
</feature>
<feature type="compositionally biased region" description="Low complexity" evidence="2">
    <location>
        <begin position="332"/>
        <end position="350"/>
    </location>
</feature>
<keyword evidence="5" id="KW-1185">Reference proteome</keyword>
<organism evidence="4 5">
    <name type="scientific">Cladorrhinum samala</name>
    <dbReference type="NCBI Taxonomy" id="585594"/>
    <lineage>
        <taxon>Eukaryota</taxon>
        <taxon>Fungi</taxon>
        <taxon>Dikarya</taxon>
        <taxon>Ascomycota</taxon>
        <taxon>Pezizomycotina</taxon>
        <taxon>Sordariomycetes</taxon>
        <taxon>Sordariomycetidae</taxon>
        <taxon>Sordariales</taxon>
        <taxon>Podosporaceae</taxon>
        <taxon>Cladorrhinum</taxon>
    </lineage>
</organism>
<evidence type="ECO:0000256" key="1">
    <source>
        <dbReference type="SAM" id="Coils"/>
    </source>
</evidence>
<dbReference type="Pfam" id="PF10469">
    <property type="entry name" value="AKAP7_NLS"/>
    <property type="match status" value="1"/>
</dbReference>
<feature type="region of interest" description="Disordered" evidence="2">
    <location>
        <begin position="131"/>
        <end position="154"/>
    </location>
</feature>
<evidence type="ECO:0000259" key="3">
    <source>
        <dbReference type="Pfam" id="PF10469"/>
    </source>
</evidence>
<dbReference type="GO" id="GO:0005634">
    <property type="term" value="C:nucleus"/>
    <property type="evidence" value="ECO:0007669"/>
    <property type="project" value="TreeGrafter"/>
</dbReference>
<sequence>MPPKPSIPTSGPRPSPPTHFLCIPLVTAASRPQLSASLSAFKEDVCSPTSFALPEEAVRPVGTLHLTLGVMSFTSTPPRASRNQEEGAGSASEEKERSLDKARELLRNLKLREIWRAARREAEERTRMAFGAGAETQREEKEKEKEEEEEEEDIKITLRGLACMQTPTRTSVLYAPPVDPQGELYGFCEKVRDAFKEGGVMGDDGGRPLLLHATVVNTIYVKDKGNRDAKRGGRGRGGKWGGGRKERLAFDATGIIDRYEEEVWMEGVKMEGVAICKMGAKKVLSEDGSDARGTRSPKSFPCKELGPSPHFKKPSKPPPAPRSRSKSPAPPSASHGTLSSSVGSASPPHSATAKLAASCAILHQRDLLRIHALERETNTMESEFSELENESAHWQAKCLMLEKQLAQRKQEHEDLRQAWESVRVELLQAKGEILNCEEEISRRNDKVLQAREEILRRDKEILRRDREIRELKGQVRGLKEWVSNSTRSDGEAQTSDEVFGDGMTKLGNGLQNWVLVNFRRSKIDLSNISEAMISELNHLVPMYEELIATSKIHLLQSVVSRLLVESVFNTYFAGLPTEDARQLTDAETVLASYGAPPAPISQWRSTSLTILRKDGNEKLQRATANLADSIVSRVNELLDAITATNSNESRDQGLRALVNSAIDLSRLLSVQKASFNVIMPEILPHQRIIFDAETMEDIGGEDEENLFGSQVCCVTFPGIIKRGSGSEGHVRYCNVISKARVLCSLE</sequence>
<dbReference type="InterPro" id="IPR019510">
    <property type="entry name" value="AKAP7-like_phosphoesterase"/>
</dbReference>
<reference evidence="4" key="2">
    <citation type="submission" date="2023-06" db="EMBL/GenBank/DDBJ databases">
        <authorList>
            <consortium name="Lawrence Berkeley National Laboratory"/>
            <person name="Mondo S.J."/>
            <person name="Hensen N."/>
            <person name="Bonometti L."/>
            <person name="Westerberg I."/>
            <person name="Brannstrom I.O."/>
            <person name="Guillou S."/>
            <person name="Cros-Aarteil S."/>
            <person name="Calhoun S."/>
            <person name="Haridas S."/>
            <person name="Kuo A."/>
            <person name="Pangilinan J."/>
            <person name="Riley R."/>
            <person name="Labutti K."/>
            <person name="Andreopoulos B."/>
            <person name="Lipzen A."/>
            <person name="Chen C."/>
            <person name="Yanf M."/>
            <person name="Daum C."/>
            <person name="Ng V."/>
            <person name="Clum A."/>
            <person name="Steindorff A."/>
            <person name="Ohm R."/>
            <person name="Martin F."/>
            <person name="Silar P."/>
            <person name="Natvig D."/>
            <person name="Lalanne C."/>
            <person name="Gautier V."/>
            <person name="Ament-Velasquez S.L."/>
            <person name="Kruys A."/>
            <person name="Hutchinson M.I."/>
            <person name="Powell A.J."/>
            <person name="Barry K."/>
            <person name="Miller A.N."/>
            <person name="Grigoriev I.V."/>
            <person name="Debuchy R."/>
            <person name="Gladieux P."/>
            <person name="Thoren M.H."/>
            <person name="Johannesson H."/>
        </authorList>
    </citation>
    <scope>NUCLEOTIDE SEQUENCE</scope>
    <source>
        <strain evidence="4">PSN324</strain>
    </source>
</reference>
<protein>
    <submittedName>
        <fullName evidence="4">AKAP7 2'5' RNA ligase-like domain-containing protein</fullName>
    </submittedName>
</protein>
<dbReference type="GO" id="GO:0006307">
    <property type="term" value="P:DNA alkylation repair"/>
    <property type="evidence" value="ECO:0007669"/>
    <property type="project" value="InterPro"/>
</dbReference>
<dbReference type="EMBL" id="MU865224">
    <property type="protein sequence ID" value="KAK4456426.1"/>
    <property type="molecule type" value="Genomic_DNA"/>
</dbReference>
<evidence type="ECO:0000313" key="5">
    <source>
        <dbReference type="Proteomes" id="UP001321749"/>
    </source>
</evidence>
<reference evidence="4" key="1">
    <citation type="journal article" date="2023" name="Mol. Phylogenet. Evol.">
        <title>Genome-scale phylogeny and comparative genomics of the fungal order Sordariales.</title>
        <authorList>
            <person name="Hensen N."/>
            <person name="Bonometti L."/>
            <person name="Westerberg I."/>
            <person name="Brannstrom I.O."/>
            <person name="Guillou S."/>
            <person name="Cros-Aarteil S."/>
            <person name="Calhoun S."/>
            <person name="Haridas S."/>
            <person name="Kuo A."/>
            <person name="Mondo S."/>
            <person name="Pangilinan J."/>
            <person name="Riley R."/>
            <person name="LaButti K."/>
            <person name="Andreopoulos B."/>
            <person name="Lipzen A."/>
            <person name="Chen C."/>
            <person name="Yan M."/>
            <person name="Daum C."/>
            <person name="Ng V."/>
            <person name="Clum A."/>
            <person name="Steindorff A."/>
            <person name="Ohm R.A."/>
            <person name="Martin F."/>
            <person name="Silar P."/>
            <person name="Natvig D.O."/>
            <person name="Lalanne C."/>
            <person name="Gautier V."/>
            <person name="Ament-Velasquez S.L."/>
            <person name="Kruys A."/>
            <person name="Hutchinson M.I."/>
            <person name="Powell A.J."/>
            <person name="Barry K."/>
            <person name="Miller A.N."/>
            <person name="Grigoriev I.V."/>
            <person name="Debuchy R."/>
            <person name="Gladieux P."/>
            <person name="Hiltunen Thoren M."/>
            <person name="Johannesson H."/>
        </authorList>
    </citation>
    <scope>NUCLEOTIDE SEQUENCE</scope>
    <source>
        <strain evidence="4">PSN324</strain>
    </source>
</reference>
<gene>
    <name evidence="4" type="ORF">QBC42DRAFT_310114</name>
</gene>
<feature type="coiled-coil region" evidence="1">
    <location>
        <begin position="370"/>
        <end position="418"/>
    </location>
</feature>
<dbReference type="Proteomes" id="UP001321749">
    <property type="component" value="Unassembled WGS sequence"/>
</dbReference>
<proteinExistence type="predicted"/>
<feature type="region of interest" description="Disordered" evidence="2">
    <location>
        <begin position="225"/>
        <end position="244"/>
    </location>
</feature>
<keyword evidence="4" id="KW-0436">Ligase</keyword>
<dbReference type="GO" id="GO:0016874">
    <property type="term" value="F:ligase activity"/>
    <property type="evidence" value="ECO:0007669"/>
    <property type="project" value="UniProtKB-KW"/>
</dbReference>
<feature type="domain" description="A-kinase anchor protein 7-like phosphoesterase" evidence="3">
    <location>
        <begin position="17"/>
        <end position="282"/>
    </location>
</feature>
<accession>A0AAV9HBJ0</accession>
<feature type="compositionally biased region" description="Basic and acidic residues" evidence="2">
    <location>
        <begin position="284"/>
        <end position="293"/>
    </location>
</feature>
<evidence type="ECO:0000313" key="4">
    <source>
        <dbReference type="EMBL" id="KAK4456426.1"/>
    </source>
</evidence>
<dbReference type="InterPro" id="IPR009210">
    <property type="entry name" value="ASCC1"/>
</dbReference>
<dbReference type="PANTHER" id="PTHR13360">
    <property type="entry name" value="ACTIVATING SIGNAL COINTEGRATOR 1 COMPLEX SUBUNIT 1"/>
    <property type="match status" value="1"/>
</dbReference>
<feature type="region of interest" description="Disordered" evidence="2">
    <location>
        <begin position="284"/>
        <end position="350"/>
    </location>
</feature>
<comment type="caution">
    <text evidence="4">The sequence shown here is derived from an EMBL/GenBank/DDBJ whole genome shotgun (WGS) entry which is preliminary data.</text>
</comment>
<keyword evidence="1" id="KW-0175">Coiled coil</keyword>
<dbReference type="AlphaFoldDB" id="A0AAV9HBJ0"/>
<dbReference type="Gene3D" id="3.90.1140.10">
    <property type="entry name" value="Cyclic phosphodiesterase"/>
    <property type="match status" value="1"/>
</dbReference>
<evidence type="ECO:0000256" key="2">
    <source>
        <dbReference type="SAM" id="MobiDB-lite"/>
    </source>
</evidence>
<name>A0AAV9HBJ0_9PEZI</name>
<dbReference type="GO" id="GO:0006355">
    <property type="term" value="P:regulation of DNA-templated transcription"/>
    <property type="evidence" value="ECO:0007669"/>
    <property type="project" value="TreeGrafter"/>
</dbReference>